<comment type="subcellular location">
    <subcellularLocation>
        <location evidence="1 11">Cytoplasm</location>
    </subcellularLocation>
</comment>
<dbReference type="InterPro" id="IPR011671">
    <property type="entry name" value="tRNA_uracil_MeTrfase"/>
</dbReference>
<dbReference type="InParanoid" id="A0A2T3B595"/>
<dbReference type="GO" id="GO:0005737">
    <property type="term" value="C:cytoplasm"/>
    <property type="evidence" value="ECO:0007669"/>
    <property type="project" value="UniProtKB-SubCell"/>
</dbReference>
<keyword evidence="7 11" id="KW-0808">Transferase</keyword>
<keyword evidence="6 11" id="KW-0489">Methyltransferase</keyword>
<name>A0A2T3B595_AMORE</name>
<dbReference type="PANTHER" id="PTHR21210">
    <property type="entry name" value="TRNA (URACIL-O(2)-)-METHYLTRANSFERASE-RELATED"/>
    <property type="match status" value="1"/>
</dbReference>
<dbReference type="GeneID" id="36578264"/>
<dbReference type="Pfam" id="PF07757">
    <property type="entry name" value="AdoMet_MTase"/>
    <property type="match status" value="1"/>
</dbReference>
<dbReference type="GO" id="GO:0030488">
    <property type="term" value="P:tRNA methylation"/>
    <property type="evidence" value="ECO:0007669"/>
    <property type="project" value="UniProtKB-UniRule"/>
</dbReference>
<keyword evidence="5 11" id="KW-0963">Cytoplasm</keyword>
<gene>
    <name evidence="12" type="ORF">M430DRAFT_99425</name>
</gene>
<organism evidence="12 13">
    <name type="scientific">Amorphotheca resinae ATCC 22711</name>
    <dbReference type="NCBI Taxonomy" id="857342"/>
    <lineage>
        <taxon>Eukaryota</taxon>
        <taxon>Fungi</taxon>
        <taxon>Dikarya</taxon>
        <taxon>Ascomycota</taxon>
        <taxon>Pezizomycotina</taxon>
        <taxon>Leotiomycetes</taxon>
        <taxon>Helotiales</taxon>
        <taxon>Amorphothecaceae</taxon>
        <taxon>Amorphotheca</taxon>
    </lineage>
</organism>
<evidence type="ECO:0000256" key="4">
    <source>
        <dbReference type="ARBA" id="ARBA00017788"/>
    </source>
</evidence>
<accession>A0A2T3B595</accession>
<evidence type="ECO:0000256" key="10">
    <source>
        <dbReference type="ARBA" id="ARBA00047957"/>
    </source>
</evidence>
<evidence type="ECO:0000256" key="2">
    <source>
        <dbReference type="ARBA" id="ARBA00009056"/>
    </source>
</evidence>
<keyword evidence="8 11" id="KW-0949">S-adenosyl-L-methionine</keyword>
<evidence type="ECO:0000313" key="12">
    <source>
        <dbReference type="EMBL" id="PSS21921.1"/>
    </source>
</evidence>
<evidence type="ECO:0000256" key="5">
    <source>
        <dbReference type="ARBA" id="ARBA00022490"/>
    </source>
</evidence>
<evidence type="ECO:0000256" key="11">
    <source>
        <dbReference type="RuleBase" id="RU368004"/>
    </source>
</evidence>
<dbReference type="AlphaFoldDB" id="A0A2T3B595"/>
<dbReference type="STRING" id="857342.A0A2T3B595"/>
<reference evidence="12 13" key="1">
    <citation type="journal article" date="2018" name="New Phytol.">
        <title>Comparative genomics and transcriptomics depict ericoid mycorrhizal fungi as versatile saprotrophs and plant mutualists.</title>
        <authorList>
            <person name="Martino E."/>
            <person name="Morin E."/>
            <person name="Grelet G.A."/>
            <person name="Kuo A."/>
            <person name="Kohler A."/>
            <person name="Daghino S."/>
            <person name="Barry K.W."/>
            <person name="Cichocki N."/>
            <person name="Clum A."/>
            <person name="Dockter R.B."/>
            <person name="Hainaut M."/>
            <person name="Kuo R.C."/>
            <person name="LaButti K."/>
            <person name="Lindahl B.D."/>
            <person name="Lindquist E.A."/>
            <person name="Lipzen A."/>
            <person name="Khouja H.R."/>
            <person name="Magnuson J."/>
            <person name="Murat C."/>
            <person name="Ohm R.A."/>
            <person name="Singer S.W."/>
            <person name="Spatafora J.W."/>
            <person name="Wang M."/>
            <person name="Veneault-Fourrey C."/>
            <person name="Henrissat B."/>
            <person name="Grigoriev I.V."/>
            <person name="Martin F.M."/>
            <person name="Perotto S."/>
        </authorList>
    </citation>
    <scope>NUCLEOTIDE SEQUENCE [LARGE SCALE GENOMIC DNA]</scope>
    <source>
        <strain evidence="12 13">ATCC 22711</strain>
    </source>
</reference>
<evidence type="ECO:0000256" key="7">
    <source>
        <dbReference type="ARBA" id="ARBA00022679"/>
    </source>
</evidence>
<sequence length="486" mass="54264">MYRRIAKNIGLTCHYRGDAAEAWFSSFRYYHVTCPNRRHSPIVFAVQNRLHLSTAQIRFINTGPSSQYVKMLSSLEPYPPGSPMSFEEDSGASWTPLFQKQCSFPPEIFRQVMLNLIRNPNINSNHLFRADISLESPFADDSLTDSEIPPRITHVKGYDIKTVIGSVSIHYSFFDSEPRSAKLERTAQHLLTVLHKHGQGTAAGYVKRVNHDVIIPQAVLQNTYARLKAKYAKILISRWVESTDPTKHVFEDLGIAAFLIELWAEMYKETYFPGFVDIGCGNGLLVHILLEEGYSGWGFDARRRKSWATYSSKTQESLKELVLIPSILQTTAAETPTPNPPNVLPGTHNGLFPEGTFIISNHADELTPWTPILANLSKSPFMMIPCCSHALSGAKFRAPPSKGLNASSSAYASLVSWVSKIARECGWVVEKEMLRIPSTRNTALIGRRRAIGFEELDVKELVGANGGADGWRDNAMKLVKGATRGH</sequence>
<dbReference type="RefSeq" id="XP_024722076.1">
    <property type="nucleotide sequence ID" value="XM_024870183.1"/>
</dbReference>
<dbReference type="GO" id="GO:0141101">
    <property type="term" value="F:tRNA(Ser) (uridine(44)-2'-O-)-methyltransferase activity"/>
    <property type="evidence" value="ECO:0007669"/>
    <property type="project" value="UniProtKB-EC"/>
</dbReference>
<dbReference type="FunCoup" id="A0A2T3B595">
    <property type="interactions" value="86"/>
</dbReference>
<comment type="similarity">
    <text evidence="2 11">Belongs to the TRM44 family.</text>
</comment>
<protein>
    <recommendedName>
        <fullName evidence="4 11">tRNA (uracil-O(2)-)-methyltransferase</fullName>
        <ecNumber evidence="3 11">2.1.1.211</ecNumber>
    </recommendedName>
</protein>
<keyword evidence="9 11" id="KW-0819">tRNA processing</keyword>
<evidence type="ECO:0000256" key="3">
    <source>
        <dbReference type="ARBA" id="ARBA00012795"/>
    </source>
</evidence>
<evidence type="ECO:0000256" key="9">
    <source>
        <dbReference type="ARBA" id="ARBA00022694"/>
    </source>
</evidence>
<evidence type="ECO:0000313" key="13">
    <source>
        <dbReference type="Proteomes" id="UP000241818"/>
    </source>
</evidence>
<evidence type="ECO:0000256" key="8">
    <source>
        <dbReference type="ARBA" id="ARBA00022691"/>
    </source>
</evidence>
<dbReference type="Proteomes" id="UP000241818">
    <property type="component" value="Unassembled WGS sequence"/>
</dbReference>
<evidence type="ECO:0000256" key="1">
    <source>
        <dbReference type="ARBA" id="ARBA00004496"/>
    </source>
</evidence>
<evidence type="ECO:0000256" key="6">
    <source>
        <dbReference type="ARBA" id="ARBA00022603"/>
    </source>
</evidence>
<dbReference type="OrthoDB" id="10047021at2759"/>
<dbReference type="EC" id="2.1.1.211" evidence="3 11"/>
<comment type="function">
    <text evidence="11">Adenosyl-L-methionine (AdoMet)-dependent tRNA (uracil-O(2)-)-methyltransferase.</text>
</comment>
<keyword evidence="13" id="KW-1185">Reference proteome</keyword>
<dbReference type="EMBL" id="KZ679009">
    <property type="protein sequence ID" value="PSS21921.1"/>
    <property type="molecule type" value="Genomic_DNA"/>
</dbReference>
<comment type="catalytic activity">
    <reaction evidence="10 11">
        <text>uridine(44) in tRNA(Ser) + S-adenosyl-L-methionine = 2'-O-methyluridine(44) in tRNA(Ser) + S-adenosyl-L-homocysteine + H(+)</text>
        <dbReference type="Rhea" id="RHEA:43100"/>
        <dbReference type="Rhea" id="RHEA-COMP:10339"/>
        <dbReference type="Rhea" id="RHEA-COMP:10340"/>
        <dbReference type="ChEBI" id="CHEBI:15378"/>
        <dbReference type="ChEBI" id="CHEBI:57856"/>
        <dbReference type="ChEBI" id="CHEBI:59789"/>
        <dbReference type="ChEBI" id="CHEBI:65315"/>
        <dbReference type="ChEBI" id="CHEBI:74478"/>
        <dbReference type="EC" id="2.1.1.211"/>
    </reaction>
</comment>
<proteinExistence type="inferred from homology"/>
<dbReference type="PANTHER" id="PTHR21210:SF0">
    <property type="entry name" value="TRNA (URACIL-O(2)-)-METHYLTRANSFERASE-RELATED"/>
    <property type="match status" value="1"/>
</dbReference>